<protein>
    <submittedName>
        <fullName evidence="6">TetR/AcrR family transcriptional regulator</fullName>
    </submittedName>
</protein>
<evidence type="ECO:0000256" key="1">
    <source>
        <dbReference type="ARBA" id="ARBA00023015"/>
    </source>
</evidence>
<dbReference type="InterPro" id="IPR011075">
    <property type="entry name" value="TetR_C"/>
</dbReference>
<organism evidence="6 7">
    <name type="scientific">Streptomyces atriruber</name>
    <dbReference type="NCBI Taxonomy" id="545121"/>
    <lineage>
        <taxon>Bacteria</taxon>
        <taxon>Bacillati</taxon>
        <taxon>Actinomycetota</taxon>
        <taxon>Actinomycetes</taxon>
        <taxon>Kitasatosporales</taxon>
        <taxon>Streptomycetaceae</taxon>
        <taxon>Streptomyces</taxon>
    </lineage>
</organism>
<dbReference type="Pfam" id="PF16859">
    <property type="entry name" value="TetR_C_11"/>
    <property type="match status" value="1"/>
</dbReference>
<keyword evidence="1" id="KW-0805">Transcription regulation</keyword>
<comment type="caution">
    <text evidence="6">The sequence shown here is derived from an EMBL/GenBank/DDBJ whole genome shotgun (WGS) entry which is preliminary data.</text>
</comment>
<evidence type="ECO:0000256" key="3">
    <source>
        <dbReference type="ARBA" id="ARBA00023163"/>
    </source>
</evidence>
<gene>
    <name evidence="6" type="ORF">ABZ921_05380</name>
</gene>
<dbReference type="PROSITE" id="PS50977">
    <property type="entry name" value="HTH_TETR_2"/>
    <property type="match status" value="1"/>
</dbReference>
<dbReference type="PANTHER" id="PTHR30055:SF148">
    <property type="entry name" value="TETR-FAMILY TRANSCRIPTIONAL REGULATOR"/>
    <property type="match status" value="1"/>
</dbReference>
<keyword evidence="7" id="KW-1185">Reference proteome</keyword>
<evidence type="ECO:0000259" key="5">
    <source>
        <dbReference type="PROSITE" id="PS50977"/>
    </source>
</evidence>
<reference evidence="6 7" key="1">
    <citation type="submission" date="2024-06" db="EMBL/GenBank/DDBJ databases">
        <title>The Natural Products Discovery Center: Release of the First 8490 Sequenced Strains for Exploring Actinobacteria Biosynthetic Diversity.</title>
        <authorList>
            <person name="Kalkreuter E."/>
            <person name="Kautsar S.A."/>
            <person name="Yang D."/>
            <person name="Bader C.D."/>
            <person name="Teijaro C.N."/>
            <person name="Fluegel L."/>
            <person name="Davis C.M."/>
            <person name="Simpson J.R."/>
            <person name="Lauterbach L."/>
            <person name="Steele A.D."/>
            <person name="Gui C."/>
            <person name="Meng S."/>
            <person name="Li G."/>
            <person name="Viehrig K."/>
            <person name="Ye F."/>
            <person name="Su P."/>
            <person name="Kiefer A.F."/>
            <person name="Nichols A."/>
            <person name="Cepeda A.J."/>
            <person name="Yan W."/>
            <person name="Fan B."/>
            <person name="Jiang Y."/>
            <person name="Adhikari A."/>
            <person name="Zheng C.-J."/>
            <person name="Schuster L."/>
            <person name="Cowan T.M."/>
            <person name="Smanski M.J."/>
            <person name="Chevrette M.G."/>
            <person name="De Carvalho L.P.S."/>
            <person name="Shen B."/>
        </authorList>
    </citation>
    <scope>NUCLEOTIDE SEQUENCE [LARGE SCALE GENOMIC DNA]</scope>
    <source>
        <strain evidence="6 7">NPDC046838</strain>
    </source>
</reference>
<dbReference type="InterPro" id="IPR036271">
    <property type="entry name" value="Tet_transcr_reg_TetR-rel_C_sf"/>
</dbReference>
<dbReference type="PRINTS" id="PR00455">
    <property type="entry name" value="HTHTETR"/>
</dbReference>
<name>A0ABV3BGB1_9ACTN</name>
<dbReference type="InterPro" id="IPR050109">
    <property type="entry name" value="HTH-type_TetR-like_transc_reg"/>
</dbReference>
<dbReference type="Proteomes" id="UP001551176">
    <property type="component" value="Unassembled WGS sequence"/>
</dbReference>
<dbReference type="EMBL" id="JBEYXV010000002">
    <property type="protein sequence ID" value="MEU6820039.1"/>
    <property type="molecule type" value="Genomic_DNA"/>
</dbReference>
<dbReference type="PANTHER" id="PTHR30055">
    <property type="entry name" value="HTH-TYPE TRANSCRIPTIONAL REGULATOR RUTR"/>
    <property type="match status" value="1"/>
</dbReference>
<proteinExistence type="predicted"/>
<dbReference type="SUPFAM" id="SSF48498">
    <property type="entry name" value="Tetracyclin repressor-like, C-terminal domain"/>
    <property type="match status" value="1"/>
</dbReference>
<dbReference type="RefSeq" id="WP_359345071.1">
    <property type="nucleotide sequence ID" value="NZ_JBEYXV010000002.1"/>
</dbReference>
<dbReference type="Pfam" id="PF00440">
    <property type="entry name" value="TetR_N"/>
    <property type="match status" value="1"/>
</dbReference>
<sequence>MEPGDRQKRKPTGAAVLQLELTEAIVDIALDELAAKGFGRFSMEAVAKRAGVGKSALYRRWPSKSALAVSALSQLSVPLAETPDTGSLRGDLRAVLAAVLSWLDDPRFGRILPDMVAEALRNEELAEALTANLGDPRREKGQALIDRAVARRELPEDVDRELMLDLLAAPIFWRLTVRRLPVAQDFLDSLVDMLIRALGAHEETPRQ</sequence>
<dbReference type="Gene3D" id="1.10.357.10">
    <property type="entry name" value="Tetracycline Repressor, domain 2"/>
    <property type="match status" value="1"/>
</dbReference>
<evidence type="ECO:0000313" key="7">
    <source>
        <dbReference type="Proteomes" id="UP001551176"/>
    </source>
</evidence>
<dbReference type="InterPro" id="IPR001647">
    <property type="entry name" value="HTH_TetR"/>
</dbReference>
<dbReference type="Gene3D" id="1.10.10.60">
    <property type="entry name" value="Homeodomain-like"/>
    <property type="match status" value="1"/>
</dbReference>
<evidence type="ECO:0000256" key="4">
    <source>
        <dbReference type="PROSITE-ProRule" id="PRU00335"/>
    </source>
</evidence>
<keyword evidence="2 4" id="KW-0238">DNA-binding</keyword>
<evidence type="ECO:0000256" key="2">
    <source>
        <dbReference type="ARBA" id="ARBA00023125"/>
    </source>
</evidence>
<dbReference type="SUPFAM" id="SSF46689">
    <property type="entry name" value="Homeodomain-like"/>
    <property type="match status" value="1"/>
</dbReference>
<dbReference type="InterPro" id="IPR009057">
    <property type="entry name" value="Homeodomain-like_sf"/>
</dbReference>
<accession>A0ABV3BGB1</accession>
<feature type="DNA-binding region" description="H-T-H motif" evidence="4">
    <location>
        <begin position="42"/>
        <end position="61"/>
    </location>
</feature>
<feature type="domain" description="HTH tetR-type" evidence="5">
    <location>
        <begin position="19"/>
        <end position="79"/>
    </location>
</feature>
<evidence type="ECO:0000313" key="6">
    <source>
        <dbReference type="EMBL" id="MEU6820039.1"/>
    </source>
</evidence>
<keyword evidence="3" id="KW-0804">Transcription</keyword>